<dbReference type="SUPFAM" id="SSF53335">
    <property type="entry name" value="S-adenosyl-L-methionine-dependent methyltransferases"/>
    <property type="match status" value="1"/>
</dbReference>
<dbReference type="InterPro" id="IPR029063">
    <property type="entry name" value="SAM-dependent_MTases_sf"/>
</dbReference>
<dbReference type="HOGENOM" id="CLU_006937_8_2_1"/>
<name>N4XHQ6_COCH4</name>
<dbReference type="RefSeq" id="XP_014079965.1">
    <property type="nucleotide sequence ID" value="XM_014224490.1"/>
</dbReference>
<dbReference type="Proteomes" id="UP000012338">
    <property type="component" value="Unassembled WGS sequence"/>
</dbReference>
<sequence length="821" mass="91528">MTSYQSMQDKYNEERDKRLAASTIGNYNDIREPGLEDLSHDLFADYEALTSKDQPLKDGCEVKFLFGGAGHNAIFSAYHLIQGGIKPEEICLVDIAGGFGGTWYWNRYPGLTCDVEGYIYLPLLEETGYMPKHKYSYGHEIREQNERVAAQFGLRGMFCTQIESANWDEDAARWVIRLTQRLGPTKKPELLTVRCQFFLPCGGWFIAPKAPAMPGFDRFKENIKVFHTARWDYNYTGGNEYNQELVNLKDKRVGIIGTGATGVGCIPELAKWAKHLYVFQRTPSYCGPRPDSQTTPEAWAKVACKPGWQYERSENYNRFLTNDAAEVDLVSDGWTHSRGFSGASGRRLVVTAENSEQIFDEMMKIDLAQAEKVRAHIAREVKDPETAEKLKPWYPGWCKRPTFHNTYLQTYNRENVTLVHTPEGVTSYTDKAVIANGQEYEVDCLVLATGFSSTLYSFRSPMESLGIPVTGRNGRSFTSKWSGRDFGTLFGIATHDFPNLFFCSVSGSTISTNSSSLFYMTGNLRAHVICKAIQKSKNPDKVIVEASKEAEDKWTDECEARSMFYRLVRTCTPGYIADESAAARLLQGSKDTDLEPRYAPFSGGIIEYTERINKWMETGNLEGFDIEYESLAIWDEWATTYDNDVHNAGVDYVGPQMTAQTVKDVLGEVNGAILDAGCGTGLVGVALAKLGAKTIDGIDLSTRMLDVAGKTGAYRDLSTADMTKRIEKPDESYDIVTCCGTFSSGHVGPVPGLAELARIAKKGGIVVCTVVDEVWVSGGYKAEVDRLASVGILEVLSAENVDYWRGTERTRKSIMVVMKRT</sequence>
<evidence type="ECO:0000313" key="9">
    <source>
        <dbReference type="Proteomes" id="UP000012338"/>
    </source>
</evidence>
<dbReference type="InterPro" id="IPR041698">
    <property type="entry name" value="Methyltransf_25"/>
</dbReference>
<dbReference type="PANTHER" id="PTHR43098">
    <property type="entry name" value="L-ORNITHINE N(5)-MONOOXYGENASE-RELATED"/>
    <property type="match status" value="1"/>
</dbReference>
<reference evidence="8 9" key="1">
    <citation type="journal article" date="2012" name="PLoS Pathog.">
        <title>Diverse lifestyles and strategies of plant pathogenesis encoded in the genomes of eighteen Dothideomycetes fungi.</title>
        <authorList>
            <person name="Ohm R.A."/>
            <person name="Feau N."/>
            <person name="Henrissat B."/>
            <person name="Schoch C.L."/>
            <person name="Horwitz B.A."/>
            <person name="Barry K.W."/>
            <person name="Condon B.J."/>
            <person name="Copeland A.C."/>
            <person name="Dhillon B."/>
            <person name="Glaser F."/>
            <person name="Hesse C.N."/>
            <person name="Kosti I."/>
            <person name="LaButti K."/>
            <person name="Lindquist E.A."/>
            <person name="Lucas S."/>
            <person name="Salamov A.A."/>
            <person name="Bradshaw R.E."/>
            <person name="Ciuffetti L."/>
            <person name="Hamelin R.C."/>
            <person name="Kema G.H.J."/>
            <person name="Lawrence C."/>
            <person name="Scott J.A."/>
            <person name="Spatafora J.W."/>
            <person name="Turgeon B.G."/>
            <person name="de Wit P.J.G.M."/>
            <person name="Zhong S."/>
            <person name="Goodwin S.B."/>
            <person name="Grigoriev I.V."/>
        </authorList>
    </citation>
    <scope>NUCLEOTIDE SEQUENCE [LARGE SCALE GENOMIC DNA]</scope>
    <source>
        <strain evidence="9">C4 / ATCC 48331 / race T</strain>
    </source>
</reference>
<evidence type="ECO:0000256" key="6">
    <source>
        <dbReference type="ARBA" id="ARBA00023002"/>
    </source>
</evidence>
<dbReference type="Pfam" id="PF13649">
    <property type="entry name" value="Methyltransf_25"/>
    <property type="match status" value="1"/>
</dbReference>
<dbReference type="PANTHER" id="PTHR43098:SF2">
    <property type="entry name" value="FAD-BINDING MONOOXYGENASE AUSB-RELATED"/>
    <property type="match status" value="1"/>
</dbReference>
<dbReference type="InterPro" id="IPR050775">
    <property type="entry name" value="FAD-binding_Monooxygenases"/>
</dbReference>
<evidence type="ECO:0000259" key="7">
    <source>
        <dbReference type="Pfam" id="PF13649"/>
    </source>
</evidence>
<dbReference type="CDD" id="cd02440">
    <property type="entry name" value="AdoMet_MTases"/>
    <property type="match status" value="1"/>
</dbReference>
<proteinExistence type="inferred from homology"/>
<keyword evidence="6" id="KW-0560">Oxidoreductase</keyword>
<dbReference type="OrthoDB" id="66881at2759"/>
<evidence type="ECO:0000256" key="3">
    <source>
        <dbReference type="ARBA" id="ARBA00022630"/>
    </source>
</evidence>
<evidence type="ECO:0000256" key="4">
    <source>
        <dbReference type="ARBA" id="ARBA00022827"/>
    </source>
</evidence>
<feature type="domain" description="Methyltransferase" evidence="7">
    <location>
        <begin position="673"/>
        <end position="764"/>
    </location>
</feature>
<keyword evidence="5" id="KW-0521">NADP</keyword>
<accession>N4XHQ6</accession>
<evidence type="ECO:0000256" key="1">
    <source>
        <dbReference type="ARBA" id="ARBA00001974"/>
    </source>
</evidence>
<dbReference type="EMBL" id="KB733453">
    <property type="protein sequence ID" value="ENI06056.1"/>
    <property type="molecule type" value="Genomic_DNA"/>
</dbReference>
<keyword evidence="9" id="KW-1185">Reference proteome</keyword>
<dbReference type="Gene3D" id="3.50.50.60">
    <property type="entry name" value="FAD/NAD(P)-binding domain"/>
    <property type="match status" value="2"/>
</dbReference>
<organism evidence="8 9">
    <name type="scientific">Cochliobolus heterostrophus (strain C4 / ATCC 48331 / race T)</name>
    <name type="common">Southern corn leaf blight fungus</name>
    <name type="synonym">Bipolaris maydis</name>
    <dbReference type="NCBI Taxonomy" id="665024"/>
    <lineage>
        <taxon>Eukaryota</taxon>
        <taxon>Fungi</taxon>
        <taxon>Dikarya</taxon>
        <taxon>Ascomycota</taxon>
        <taxon>Pezizomycotina</taxon>
        <taxon>Dothideomycetes</taxon>
        <taxon>Pleosporomycetidae</taxon>
        <taxon>Pleosporales</taxon>
        <taxon>Pleosporineae</taxon>
        <taxon>Pleosporaceae</taxon>
        <taxon>Bipolaris</taxon>
    </lineage>
</organism>
<dbReference type="InterPro" id="IPR036188">
    <property type="entry name" value="FAD/NAD-bd_sf"/>
</dbReference>
<dbReference type="SUPFAM" id="SSF51905">
    <property type="entry name" value="FAD/NAD(P)-binding domain"/>
    <property type="match status" value="3"/>
</dbReference>
<protein>
    <recommendedName>
        <fullName evidence="7">Methyltransferase domain-containing protein</fullName>
    </recommendedName>
</protein>
<comment type="similarity">
    <text evidence="2">Belongs to the FAD-binding monooxygenase family.</text>
</comment>
<evidence type="ECO:0000256" key="5">
    <source>
        <dbReference type="ARBA" id="ARBA00022857"/>
    </source>
</evidence>
<dbReference type="Gene3D" id="3.40.50.150">
    <property type="entry name" value="Vaccinia Virus protein VP39"/>
    <property type="match status" value="1"/>
</dbReference>
<dbReference type="AlphaFoldDB" id="N4XHQ6"/>
<dbReference type="GO" id="GO:0016491">
    <property type="term" value="F:oxidoreductase activity"/>
    <property type="evidence" value="ECO:0007669"/>
    <property type="project" value="UniProtKB-KW"/>
</dbReference>
<keyword evidence="3" id="KW-0285">Flavoprotein</keyword>
<evidence type="ECO:0000313" key="8">
    <source>
        <dbReference type="EMBL" id="ENI06056.1"/>
    </source>
</evidence>
<comment type="cofactor">
    <cofactor evidence="1">
        <name>FAD</name>
        <dbReference type="ChEBI" id="CHEBI:57692"/>
    </cofactor>
</comment>
<reference evidence="9" key="2">
    <citation type="journal article" date="2013" name="PLoS Genet.">
        <title>Comparative genome structure, secondary metabolite, and effector coding capacity across Cochliobolus pathogens.</title>
        <authorList>
            <person name="Condon B.J."/>
            <person name="Leng Y."/>
            <person name="Wu D."/>
            <person name="Bushley K.E."/>
            <person name="Ohm R.A."/>
            <person name="Otillar R."/>
            <person name="Martin J."/>
            <person name="Schackwitz W."/>
            <person name="Grimwood J."/>
            <person name="MohdZainudin N."/>
            <person name="Xue C."/>
            <person name="Wang R."/>
            <person name="Manning V.A."/>
            <person name="Dhillon B."/>
            <person name="Tu Z.J."/>
            <person name="Steffenson B.J."/>
            <person name="Salamov A."/>
            <person name="Sun H."/>
            <person name="Lowry S."/>
            <person name="LaButti K."/>
            <person name="Han J."/>
            <person name="Copeland A."/>
            <person name="Lindquist E."/>
            <person name="Barry K."/>
            <person name="Schmutz J."/>
            <person name="Baker S.E."/>
            <person name="Ciuffetti L.M."/>
            <person name="Grigoriev I.V."/>
            <person name="Zhong S."/>
            <person name="Turgeon B.G."/>
        </authorList>
    </citation>
    <scope>NUCLEOTIDE SEQUENCE [LARGE SCALE GENOMIC DNA]</scope>
    <source>
        <strain evidence="9">C4 / ATCC 48331 / race T</strain>
    </source>
</reference>
<evidence type="ECO:0000256" key="2">
    <source>
        <dbReference type="ARBA" id="ARBA00010139"/>
    </source>
</evidence>
<gene>
    <name evidence="8" type="ORF">COCC4DRAFT_50078</name>
</gene>
<keyword evidence="4" id="KW-0274">FAD</keyword>
<dbReference type="GeneID" id="25845518"/>